<dbReference type="InterPro" id="IPR010994">
    <property type="entry name" value="RuvA_2-like"/>
</dbReference>
<dbReference type="InterPro" id="IPR051675">
    <property type="entry name" value="Endo/Exo/Phosphatase_dom_1"/>
</dbReference>
<gene>
    <name evidence="1" type="ORF">QO192_07465</name>
</gene>
<accession>A0ABV4KF91</accession>
<protein>
    <submittedName>
        <fullName evidence="1">Helix-hairpin-helix domain-containing protein</fullName>
    </submittedName>
</protein>
<dbReference type="Gene3D" id="1.10.150.280">
    <property type="entry name" value="AF1531-like domain"/>
    <property type="match status" value="2"/>
</dbReference>
<sequence>MNFQPVYKFFNYHKEQRKALLLLLTVIFCMQGVVFFVDFNTENVDSHEKQQWLSLQVGIDSLKRSKEATFYKRYPFNPNFISDYKGYTLGMSVKEIDRLHAYREKNKYVNSAEEFQALTKVSDSLLSTMVSYFKFPEWVKNKKSKTPYINYSDRKRIKTTLIKQDINAATAEQLIKVYGVGEAYSKRILNYRSMVGAFVSMDQIAEVWGLSDDAVQGVRERFEIGERIVVNKLDINNASIKEISKFPYFNYKLSRSIVIYRSMNGEFKNIEDLLDIKGFPVDKAKIIALYLDFN</sequence>
<dbReference type="SUPFAM" id="SSF47781">
    <property type="entry name" value="RuvA domain 2-like"/>
    <property type="match status" value="2"/>
</dbReference>
<comment type="caution">
    <text evidence="1">The sequence shown here is derived from an EMBL/GenBank/DDBJ whole genome shotgun (WGS) entry which is preliminary data.</text>
</comment>
<dbReference type="RefSeq" id="WP_371569391.1">
    <property type="nucleotide sequence ID" value="NZ_JASMRN010000005.1"/>
</dbReference>
<organism evidence="1 2">
    <name type="scientific">Flavobacterium frigidarium</name>
    <dbReference type="NCBI Taxonomy" id="99286"/>
    <lineage>
        <taxon>Bacteria</taxon>
        <taxon>Pseudomonadati</taxon>
        <taxon>Bacteroidota</taxon>
        <taxon>Flavobacteriia</taxon>
        <taxon>Flavobacteriales</taxon>
        <taxon>Flavobacteriaceae</taxon>
        <taxon>Flavobacterium</taxon>
    </lineage>
</organism>
<name>A0ABV4KF91_9FLAO</name>
<evidence type="ECO:0000313" key="1">
    <source>
        <dbReference type="EMBL" id="MEZ7515118.1"/>
    </source>
</evidence>
<dbReference type="Proteomes" id="UP001568894">
    <property type="component" value="Unassembled WGS sequence"/>
</dbReference>
<keyword evidence="2" id="KW-1185">Reference proteome</keyword>
<dbReference type="EMBL" id="JASMRN010000005">
    <property type="protein sequence ID" value="MEZ7515118.1"/>
    <property type="molecule type" value="Genomic_DNA"/>
</dbReference>
<evidence type="ECO:0000313" key="2">
    <source>
        <dbReference type="Proteomes" id="UP001568894"/>
    </source>
</evidence>
<proteinExistence type="predicted"/>
<dbReference type="PANTHER" id="PTHR21180">
    <property type="entry name" value="ENDONUCLEASE/EXONUCLEASE/PHOSPHATASE FAMILY DOMAIN-CONTAINING PROTEIN 1"/>
    <property type="match status" value="1"/>
</dbReference>
<reference evidence="1 2" key="1">
    <citation type="submission" date="2023-05" db="EMBL/GenBank/DDBJ databases">
        <title>Adaptations of aquatic viruses from atmosphere-close ecosystems of the Central Arctic Ocean.</title>
        <authorList>
            <person name="Rahlff J."/>
            <person name="Holmfeldt K."/>
        </authorList>
    </citation>
    <scope>NUCLEOTIDE SEQUENCE [LARGE SCALE GENOMIC DNA]</scope>
    <source>
        <strain evidence="1 2">Arc14</strain>
    </source>
</reference>
<dbReference type="Pfam" id="PF12836">
    <property type="entry name" value="HHH_3"/>
    <property type="match status" value="2"/>
</dbReference>
<dbReference type="PANTHER" id="PTHR21180:SF32">
    <property type="entry name" value="ENDONUCLEASE_EXONUCLEASE_PHOSPHATASE FAMILY DOMAIN-CONTAINING PROTEIN 1"/>
    <property type="match status" value="1"/>
</dbReference>